<dbReference type="InterPro" id="IPR002716">
    <property type="entry name" value="PIN_dom"/>
</dbReference>
<accession>A0A6B0Y7B3</accession>
<comment type="caution">
    <text evidence="2">The sequence shown here is derived from an EMBL/GenBank/DDBJ whole genome shotgun (WGS) entry which is preliminary data.</text>
</comment>
<dbReference type="CDD" id="cd09872">
    <property type="entry name" value="PIN_Sll0205-like"/>
    <property type="match status" value="1"/>
</dbReference>
<evidence type="ECO:0000259" key="1">
    <source>
        <dbReference type="Pfam" id="PF01850"/>
    </source>
</evidence>
<proteinExistence type="predicted"/>
<gene>
    <name evidence="2" type="ORF">F4Y60_13225</name>
</gene>
<dbReference type="PANTHER" id="PTHR36173">
    <property type="entry name" value="RIBONUCLEASE VAPC16-RELATED"/>
    <property type="match status" value="1"/>
</dbReference>
<dbReference type="Gene3D" id="3.40.50.1010">
    <property type="entry name" value="5'-nuclease"/>
    <property type="match status" value="1"/>
</dbReference>
<name>A0A6B0Y7B3_9RHOB</name>
<reference evidence="2" key="1">
    <citation type="submission" date="2019-09" db="EMBL/GenBank/DDBJ databases">
        <title>Characterisation of the sponge microbiome using genome-centric metagenomics.</title>
        <authorList>
            <person name="Engelberts J.P."/>
            <person name="Robbins S.J."/>
            <person name="De Goeij J.M."/>
            <person name="Aranda M."/>
            <person name="Bell S.C."/>
            <person name="Webster N.S."/>
        </authorList>
    </citation>
    <scope>NUCLEOTIDE SEQUENCE</scope>
    <source>
        <strain evidence="2">SB0664_bin_43</strain>
    </source>
</reference>
<dbReference type="InterPro" id="IPR041705">
    <property type="entry name" value="PIN_Sll0205"/>
</dbReference>
<dbReference type="InterPro" id="IPR052919">
    <property type="entry name" value="TA_system_RNase"/>
</dbReference>
<feature type="domain" description="PIN" evidence="1">
    <location>
        <begin position="4"/>
        <end position="121"/>
    </location>
</feature>
<sequence>MGLLLDTHIWLWSLLDPDRLGESARHALQSGETELFLSPISVWESLLLAERGRVVLNPYPRRWLREAMSISPVTEVPLTIDVAIASCTVDIEHQDPADRFIAATAKVHSLTLVTADTRLLRCSDIDLLPGQ</sequence>
<evidence type="ECO:0000313" key="2">
    <source>
        <dbReference type="EMBL" id="MXY35016.1"/>
    </source>
</evidence>
<dbReference type="Pfam" id="PF01850">
    <property type="entry name" value="PIN"/>
    <property type="match status" value="1"/>
</dbReference>
<dbReference type="PANTHER" id="PTHR36173:SF1">
    <property type="entry name" value="RIBONUCLEASE VAPC22"/>
    <property type="match status" value="1"/>
</dbReference>
<dbReference type="EMBL" id="VXRY01000544">
    <property type="protein sequence ID" value="MXY35016.1"/>
    <property type="molecule type" value="Genomic_DNA"/>
</dbReference>
<dbReference type="AlphaFoldDB" id="A0A6B0Y7B3"/>
<organism evidence="2">
    <name type="scientific">Boseongicola sp. SB0664_bin_43</name>
    <dbReference type="NCBI Taxonomy" id="2604844"/>
    <lineage>
        <taxon>Bacteria</taxon>
        <taxon>Pseudomonadati</taxon>
        <taxon>Pseudomonadota</taxon>
        <taxon>Alphaproteobacteria</taxon>
        <taxon>Rhodobacterales</taxon>
        <taxon>Paracoccaceae</taxon>
        <taxon>Boseongicola</taxon>
    </lineage>
</organism>
<protein>
    <submittedName>
        <fullName evidence="2">Type II toxin-antitoxin system VapC family toxin</fullName>
    </submittedName>
</protein>
<dbReference type="SUPFAM" id="SSF88723">
    <property type="entry name" value="PIN domain-like"/>
    <property type="match status" value="1"/>
</dbReference>
<dbReference type="InterPro" id="IPR029060">
    <property type="entry name" value="PIN-like_dom_sf"/>
</dbReference>